<evidence type="ECO:0008006" key="2">
    <source>
        <dbReference type="Google" id="ProtNLM"/>
    </source>
</evidence>
<name>A0A6C0IFV3_9ZZZZ</name>
<accession>A0A6C0IFV3</accession>
<evidence type="ECO:0000313" key="1">
    <source>
        <dbReference type="EMBL" id="QHT91689.1"/>
    </source>
</evidence>
<proteinExistence type="predicted"/>
<sequence length="303" mass="35658">MNNSNPPVKVDLNIDNYDLNDLLNLFKLDKNFEEEDLKQAKKIVLKTHPDKSGLNPDYFRFYSSAYKSIYNIWQFKNKKEKDNKTNTEYTTDYDESEKNKMIDAYLSKEQINNSKKFNKWFNEQFEQNKMDREDESSGYGDWLKSNEGVDDFQNISQAQLGEEIERKKQQMRALTVHKGIQDLHFNSAGASDLIGDTPDSYGSDLFSNLQYEDLRKAHTETVVPVTIEDYNNTKKFKNVNDYKDYRNSQSSTPLSEIQAREYLSNKGKLEDKTTTERAYKLAKQLEESKKKQEQFWSSIRHIK</sequence>
<dbReference type="EMBL" id="MN740167">
    <property type="protein sequence ID" value="QHT91689.1"/>
    <property type="molecule type" value="Genomic_DNA"/>
</dbReference>
<organism evidence="1">
    <name type="scientific">viral metagenome</name>
    <dbReference type="NCBI Taxonomy" id="1070528"/>
    <lineage>
        <taxon>unclassified sequences</taxon>
        <taxon>metagenomes</taxon>
        <taxon>organismal metagenomes</taxon>
    </lineage>
</organism>
<reference evidence="1" key="1">
    <citation type="journal article" date="2020" name="Nature">
        <title>Giant virus diversity and host interactions through global metagenomics.</title>
        <authorList>
            <person name="Schulz F."/>
            <person name="Roux S."/>
            <person name="Paez-Espino D."/>
            <person name="Jungbluth S."/>
            <person name="Walsh D.A."/>
            <person name="Denef V.J."/>
            <person name="McMahon K.D."/>
            <person name="Konstantinidis K.T."/>
            <person name="Eloe-Fadrosh E.A."/>
            <person name="Kyrpides N.C."/>
            <person name="Woyke T."/>
        </authorList>
    </citation>
    <scope>NUCLEOTIDE SEQUENCE</scope>
    <source>
        <strain evidence="1">GVMAG-M-3300023184-86</strain>
    </source>
</reference>
<dbReference type="AlphaFoldDB" id="A0A6C0IFV3"/>
<protein>
    <recommendedName>
        <fullName evidence="2">J domain-containing protein</fullName>
    </recommendedName>
</protein>